<sequence length="521" mass="59161">RSSDYRQRLGLKDFWLNVNLERLVWDPLEQLQSLWCMMSQQQNQNLPTVSQSLLQQTGSEADLKPFSIREYVLASRYISILGNWPFHEKHLQLCLKHGIKEVFPPLKGCSNFTHLQNDNNKEADSCKAEVPYLKDEQPQNIKSECDYKVTNHPSSHEEGNQHKCCNISANLSQPADTCTLRRSLTHVHKAAKDKRRKRKGRCKKHSMVDILAVARHSTLEEIHRMNKFYYAETVIEGCHQTVPCENISKCEDSCRKGGNEDDGVANVDMAAKGPLLLKFKLNGCNGTSHGDFMEFFSYARTGIAGYLRDSLGSTCKVEIFVVNDVTAAKPTCAFAISATTNGEYVVACRQRSILGNWPFHEKHLQLCLKHGIKEVLPPMRCQKQLKGCSNMMHSQNDNTKEADSCKAEVPHVIDEHSQNIKNECDYKVTNHLSSHEEGNQHNCGTISANLSQPADTCTLPTSTHVHKTVKDKRRRRKGRCKKRSMVDILAVARHSTLEEIHRMNKFYYAETVIEGCHQTVP</sequence>
<dbReference type="Proteomes" id="UP000257109">
    <property type="component" value="Unassembled WGS sequence"/>
</dbReference>
<organism evidence="1 2">
    <name type="scientific">Mucuna pruriens</name>
    <name type="common">Velvet bean</name>
    <name type="synonym">Dolichos pruriens</name>
    <dbReference type="NCBI Taxonomy" id="157652"/>
    <lineage>
        <taxon>Eukaryota</taxon>
        <taxon>Viridiplantae</taxon>
        <taxon>Streptophyta</taxon>
        <taxon>Embryophyta</taxon>
        <taxon>Tracheophyta</taxon>
        <taxon>Spermatophyta</taxon>
        <taxon>Magnoliopsida</taxon>
        <taxon>eudicotyledons</taxon>
        <taxon>Gunneridae</taxon>
        <taxon>Pentapetalae</taxon>
        <taxon>rosids</taxon>
        <taxon>fabids</taxon>
        <taxon>Fabales</taxon>
        <taxon>Fabaceae</taxon>
        <taxon>Papilionoideae</taxon>
        <taxon>50 kb inversion clade</taxon>
        <taxon>NPAAA clade</taxon>
        <taxon>indigoferoid/millettioid clade</taxon>
        <taxon>Phaseoleae</taxon>
        <taxon>Mucuna</taxon>
    </lineage>
</organism>
<dbReference type="AlphaFoldDB" id="A0A371GF83"/>
<evidence type="ECO:0000313" key="1">
    <source>
        <dbReference type="EMBL" id="RDX89201.1"/>
    </source>
</evidence>
<comment type="caution">
    <text evidence="1">The sequence shown here is derived from an EMBL/GenBank/DDBJ whole genome shotgun (WGS) entry which is preliminary data.</text>
</comment>
<evidence type="ECO:0000313" key="2">
    <source>
        <dbReference type="Proteomes" id="UP000257109"/>
    </source>
</evidence>
<dbReference type="EMBL" id="QJKJ01005742">
    <property type="protein sequence ID" value="RDX89201.1"/>
    <property type="molecule type" value="Genomic_DNA"/>
</dbReference>
<protein>
    <submittedName>
        <fullName evidence="1">Uncharacterized protein</fullName>
    </submittedName>
</protein>
<gene>
    <name evidence="1" type="ORF">CR513_29098</name>
</gene>
<dbReference type="PANTHER" id="PTHR35767:SF1">
    <property type="entry name" value="HAPLESS PROTEIN"/>
    <property type="match status" value="1"/>
</dbReference>
<feature type="non-terminal residue" evidence="1">
    <location>
        <position position="1"/>
    </location>
</feature>
<keyword evidence="2" id="KW-1185">Reference proteome</keyword>
<name>A0A371GF83_MUCPR</name>
<dbReference type="OrthoDB" id="1929441at2759"/>
<accession>A0A371GF83</accession>
<proteinExistence type="predicted"/>
<dbReference type="PANTHER" id="PTHR35767">
    <property type="entry name" value="HAPLESS PROTEIN"/>
    <property type="match status" value="1"/>
</dbReference>
<reference evidence="1" key="1">
    <citation type="submission" date="2018-05" db="EMBL/GenBank/DDBJ databases">
        <title>Draft genome of Mucuna pruriens seed.</title>
        <authorList>
            <person name="Nnadi N.E."/>
            <person name="Vos R."/>
            <person name="Hasami M.H."/>
            <person name="Devisetty U.K."/>
            <person name="Aguiy J.C."/>
        </authorList>
    </citation>
    <scope>NUCLEOTIDE SEQUENCE [LARGE SCALE GENOMIC DNA]</scope>
    <source>
        <strain evidence="1">JCA_2017</strain>
    </source>
</reference>